<proteinExistence type="predicted"/>
<feature type="compositionally biased region" description="Basic and acidic residues" evidence="2">
    <location>
        <begin position="144"/>
        <end position="165"/>
    </location>
</feature>
<accession>A0A1L0DI68</accession>
<evidence type="ECO:0000313" key="3">
    <source>
        <dbReference type="EMBL" id="SGZ52110.1"/>
    </source>
</evidence>
<dbReference type="Proteomes" id="UP000182259">
    <property type="component" value="Chromosome II"/>
</dbReference>
<keyword evidence="1" id="KW-0175">Coiled coil</keyword>
<evidence type="ECO:0000256" key="2">
    <source>
        <dbReference type="SAM" id="MobiDB-lite"/>
    </source>
</evidence>
<dbReference type="EMBL" id="LT635765">
    <property type="protein sequence ID" value="SGZ52110.1"/>
    <property type="molecule type" value="Genomic_DNA"/>
</dbReference>
<feature type="coiled-coil region" evidence="1">
    <location>
        <begin position="197"/>
        <end position="345"/>
    </location>
</feature>
<name>A0A1L0DI68_9ASCO</name>
<protein>
    <submittedName>
        <fullName evidence="3">CIC11C00000005160</fullName>
    </submittedName>
</protein>
<feature type="region of interest" description="Disordered" evidence="2">
    <location>
        <begin position="134"/>
        <end position="165"/>
    </location>
</feature>
<evidence type="ECO:0000313" key="4">
    <source>
        <dbReference type="Proteomes" id="UP000182259"/>
    </source>
</evidence>
<dbReference type="AlphaFoldDB" id="A0A1L0DI68"/>
<sequence length="727" mass="83972">MKLNTFQYHLNIHSEIKEKNSKIFAVTYFFSNLSILQFSVLNSLPIRSTSRSLLIPFTHNQNTEPKTHLIPLYIYKQVCYKSKGHPTMSSSTKNNISSPSKRRRVLSDIVNTNSGSLGFDMVNINHSDAEWKHSATSNIPLPSREARSDVSHSEGRSTYRNKENSKIPTKVDSYIAMNTSLTEKSKIRLPKFEVSYERDRLQENARVERELDALRAKLKGLDEELLRAANGLHSLLDTNEELQSQIRHLLRRRGELREQNRKAQKDFDDTEARVNSNVAHEEKMMHLQLEELMLKLKDDYNEAKFQLEQQVKETQFVDHELTGQGETLQKEKEKLEQQLQEVIDRKINSFAAEQKAMDEELQETLHEKRQIVEKATATYHEKQERFDKVMKEYEEISKEVENRKLTASDISTQIDELNRKIDTFEETKKLHEHHLQCLNDELRNLQGDDLDWQAKLLAEKEKYLVVCHRHENYMATRRILEHSIMNFSNRARLFVRISGDDLILVDERDAVVGGVQYQFDKVGLLEEDDDDDKYSLEWKLLSNEALMKNDVSIIFSGSVRKTPSYNLINAFSYLSDTEARYTHYGWTIGYNVQSLVIDSTAVDILNNSTETALDFLGKKLNVISQRMTINSLSDLIAIKEADVTDKAVCHIITTVASKGSKISSHQLFILNVSNISPMLQSQYFEASGDGILQQLLNYLASNTKVINVCDITTEHHKLLHQVSTFHR</sequence>
<organism evidence="3 4">
    <name type="scientific">Sungouiella intermedia</name>
    <dbReference type="NCBI Taxonomy" id="45354"/>
    <lineage>
        <taxon>Eukaryota</taxon>
        <taxon>Fungi</taxon>
        <taxon>Dikarya</taxon>
        <taxon>Ascomycota</taxon>
        <taxon>Saccharomycotina</taxon>
        <taxon>Pichiomycetes</taxon>
        <taxon>Metschnikowiaceae</taxon>
        <taxon>Sungouiella</taxon>
    </lineage>
</organism>
<reference evidence="3 4" key="1">
    <citation type="submission" date="2016-10" db="EMBL/GenBank/DDBJ databases">
        <authorList>
            <person name="de Groot N.N."/>
        </authorList>
    </citation>
    <scope>NUCLEOTIDE SEQUENCE [LARGE SCALE GENOMIC DNA]</scope>
    <source>
        <strain evidence="3 4">PYCC 4715</strain>
    </source>
</reference>
<evidence type="ECO:0000256" key="1">
    <source>
        <dbReference type="SAM" id="Coils"/>
    </source>
</evidence>
<feature type="coiled-coil region" evidence="1">
    <location>
        <begin position="379"/>
        <end position="448"/>
    </location>
</feature>
<gene>
    <name evidence="3" type="ORF">SAMEA4029009_CIC11G00000005160</name>
</gene>